<dbReference type="SUPFAM" id="SSF56024">
    <property type="entry name" value="Phospholipase D/nuclease"/>
    <property type="match status" value="2"/>
</dbReference>
<dbReference type="SMART" id="SM00155">
    <property type="entry name" value="PLDc"/>
    <property type="match status" value="2"/>
</dbReference>
<evidence type="ECO:0000259" key="1">
    <source>
        <dbReference type="PROSITE" id="PS50035"/>
    </source>
</evidence>
<evidence type="ECO:0000313" key="2">
    <source>
        <dbReference type="EMBL" id="MBR7631268.1"/>
    </source>
</evidence>
<dbReference type="Proteomes" id="UP000675653">
    <property type="component" value="Unassembled WGS sequence"/>
</dbReference>
<dbReference type="PANTHER" id="PTHR21248">
    <property type="entry name" value="CARDIOLIPIN SYNTHASE"/>
    <property type="match status" value="1"/>
</dbReference>
<sequence>MIPGEFALIDQPELALKVRCQLIRSARSRIQAQYYSWEEDSSGKLLLSELLHAARRGVRVQLLIDDLYAGDNRFLEMVAHQPGIEVRLFNPFWLRGWRPLTLFLEGMFSFRRINHRMHNKLLLVDGNQAVIGGRNIGDRYFGLGGTPQFVDLDLACRGLLCQQAEQGFDQFWRSRWSHPIRRLLRRSLVRAEVAVVNDFLLTLTDPQVAAVYDLPASLFDAEPASLSWHPGQAEVWFDRPGKGLVSRPTTAPLLWRKLADNLGSLKLVSPYLILTRGLRRRLRQQRRAGVSIEILTNSLASTDVPLVYGVYRRHRPWLIRQGIALSELEGEGEGLSLHAKLILIGEGEALLGSFNLDPRSLMLNTELMLHLECPALCAELQLWLAGWQQRSSHSVVAPQSTLRRLLARVSDWLPLQRWL</sequence>
<comment type="caution">
    <text evidence="2">The sequence shown here is derived from an EMBL/GenBank/DDBJ whole genome shotgun (WGS) entry which is preliminary data.</text>
</comment>
<feature type="domain" description="PLD phosphodiesterase" evidence="1">
    <location>
        <begin position="113"/>
        <end position="140"/>
    </location>
</feature>
<evidence type="ECO:0000313" key="3">
    <source>
        <dbReference type="Proteomes" id="UP000675653"/>
    </source>
</evidence>
<dbReference type="CDD" id="cd09113">
    <property type="entry name" value="PLDc_ymdC_like_2"/>
    <property type="match status" value="1"/>
</dbReference>
<gene>
    <name evidence="2" type="ORF">KAT72_20170</name>
</gene>
<dbReference type="Pfam" id="PF13091">
    <property type="entry name" value="PLDc_2"/>
    <property type="match status" value="2"/>
</dbReference>
<dbReference type="InterPro" id="IPR025202">
    <property type="entry name" value="PLD-like_dom"/>
</dbReference>
<organism evidence="2 3">
    <name type="scientific">Aeromonas popoffii</name>
    <dbReference type="NCBI Taxonomy" id="70856"/>
    <lineage>
        <taxon>Bacteria</taxon>
        <taxon>Pseudomonadati</taxon>
        <taxon>Pseudomonadota</taxon>
        <taxon>Gammaproteobacteria</taxon>
        <taxon>Aeromonadales</taxon>
        <taxon>Aeromonadaceae</taxon>
        <taxon>Aeromonas</taxon>
    </lineage>
</organism>
<dbReference type="InterPro" id="IPR001736">
    <property type="entry name" value="PLipase_D/transphosphatidylase"/>
</dbReference>
<dbReference type="PROSITE" id="PS50035">
    <property type="entry name" value="PLD"/>
    <property type="match status" value="2"/>
</dbReference>
<reference evidence="2 3" key="1">
    <citation type="submission" date="2021-04" db="EMBL/GenBank/DDBJ databases">
        <title>Draft Genome of Aeromonas popoffii ID682, isolated from a natural water source in Idaho.</title>
        <authorList>
            <person name="Testerman T."/>
            <person name="Graf J."/>
        </authorList>
    </citation>
    <scope>NUCLEOTIDE SEQUENCE [LARGE SCALE GENOMIC DNA]</scope>
    <source>
        <strain evidence="2 3">ID682</strain>
    </source>
</reference>
<dbReference type="EMBL" id="JAGRZL010000072">
    <property type="protein sequence ID" value="MBR7631268.1"/>
    <property type="molecule type" value="Genomic_DNA"/>
</dbReference>
<dbReference type="Gene3D" id="3.30.870.10">
    <property type="entry name" value="Endonuclease Chain A"/>
    <property type="match status" value="2"/>
</dbReference>
<feature type="domain" description="PLD phosphodiesterase" evidence="1">
    <location>
        <begin position="333"/>
        <end position="360"/>
    </location>
</feature>
<keyword evidence="3" id="KW-1185">Reference proteome</keyword>
<dbReference type="PANTHER" id="PTHR21248:SF12">
    <property type="entry name" value="CARDIOLIPIN SYNTHASE C"/>
    <property type="match status" value="1"/>
</dbReference>
<accession>A0ABS5GVV6</accession>
<dbReference type="CDD" id="cd09111">
    <property type="entry name" value="PLDc_ymdC_like_1"/>
    <property type="match status" value="1"/>
</dbReference>
<name>A0ABS5GVV6_9GAMM</name>
<dbReference type="RefSeq" id="WP_212514702.1">
    <property type="nucleotide sequence ID" value="NZ_CAWQDX010000099.1"/>
</dbReference>
<proteinExistence type="predicted"/>
<protein>
    <submittedName>
        <fullName evidence="2">Phospholipase D family protein</fullName>
    </submittedName>
</protein>